<dbReference type="GO" id="GO:0005524">
    <property type="term" value="F:ATP binding"/>
    <property type="evidence" value="ECO:0007669"/>
    <property type="project" value="UniProtKB-UniRule"/>
</dbReference>
<gene>
    <name evidence="9" type="ORF">SPI_08417</name>
</gene>
<proteinExistence type="inferred from homology"/>
<evidence type="ECO:0000259" key="7">
    <source>
        <dbReference type="PROSITE" id="PS51192"/>
    </source>
</evidence>
<dbReference type="OrthoDB" id="360161at2759"/>
<dbReference type="Proteomes" id="UP000076874">
    <property type="component" value="Unassembled WGS sequence"/>
</dbReference>
<evidence type="ECO:0000256" key="3">
    <source>
        <dbReference type="ARBA" id="ARBA00022840"/>
    </source>
</evidence>
<feature type="compositionally biased region" description="Acidic residues" evidence="6">
    <location>
        <begin position="385"/>
        <end position="402"/>
    </location>
</feature>
<organism evidence="9 10">
    <name type="scientific">Niveomyces insectorum RCEF 264</name>
    <dbReference type="NCBI Taxonomy" id="1081102"/>
    <lineage>
        <taxon>Eukaryota</taxon>
        <taxon>Fungi</taxon>
        <taxon>Dikarya</taxon>
        <taxon>Ascomycota</taxon>
        <taxon>Pezizomycotina</taxon>
        <taxon>Sordariomycetes</taxon>
        <taxon>Hypocreomycetidae</taxon>
        <taxon>Hypocreales</taxon>
        <taxon>Cordycipitaceae</taxon>
        <taxon>Niveomyces</taxon>
    </lineage>
</organism>
<dbReference type="GO" id="GO:0003724">
    <property type="term" value="F:RNA helicase activity"/>
    <property type="evidence" value="ECO:0007669"/>
    <property type="project" value="UniProtKB-EC"/>
</dbReference>
<feature type="compositionally biased region" description="Basic and acidic residues" evidence="6">
    <location>
        <begin position="613"/>
        <end position="622"/>
    </location>
</feature>
<feature type="region of interest" description="Disordered" evidence="6">
    <location>
        <begin position="575"/>
        <end position="651"/>
    </location>
</feature>
<evidence type="ECO:0000256" key="1">
    <source>
        <dbReference type="ARBA" id="ARBA00022741"/>
    </source>
</evidence>
<name>A0A167NAE7_9HYPO</name>
<dbReference type="InterPro" id="IPR027417">
    <property type="entry name" value="P-loop_NTPase"/>
</dbReference>
<comment type="catalytic activity">
    <reaction evidence="4">
        <text>ATP + H2O = ADP + phosphate + H(+)</text>
        <dbReference type="Rhea" id="RHEA:13065"/>
        <dbReference type="ChEBI" id="CHEBI:15377"/>
        <dbReference type="ChEBI" id="CHEBI:15378"/>
        <dbReference type="ChEBI" id="CHEBI:30616"/>
        <dbReference type="ChEBI" id="CHEBI:43474"/>
        <dbReference type="ChEBI" id="CHEBI:456216"/>
        <dbReference type="EC" id="3.6.4.13"/>
    </reaction>
</comment>
<keyword evidence="5" id="KW-0175">Coiled coil</keyword>
<feature type="compositionally biased region" description="Polar residues" evidence="6">
    <location>
        <begin position="18"/>
        <end position="33"/>
    </location>
</feature>
<feature type="compositionally biased region" description="Gly residues" evidence="6">
    <location>
        <begin position="581"/>
        <end position="600"/>
    </location>
</feature>
<feature type="region of interest" description="Disordered" evidence="6">
    <location>
        <begin position="378"/>
        <end position="445"/>
    </location>
</feature>
<feature type="coiled-coil region" evidence="5">
    <location>
        <begin position="151"/>
        <end position="187"/>
    </location>
</feature>
<dbReference type="SMART" id="SM00487">
    <property type="entry name" value="DEXDc"/>
    <property type="match status" value="1"/>
</dbReference>
<comment type="caution">
    <text evidence="9">The sequence shown here is derived from an EMBL/GenBank/DDBJ whole genome shotgun (WGS) entry which is preliminary data.</text>
</comment>
<evidence type="ECO:0000259" key="8">
    <source>
        <dbReference type="PROSITE" id="PS51193"/>
    </source>
</evidence>
<feature type="compositionally biased region" description="Basic and acidic residues" evidence="6">
    <location>
        <begin position="109"/>
        <end position="118"/>
    </location>
</feature>
<feature type="compositionally biased region" description="Basic and acidic residues" evidence="6">
    <location>
        <begin position="67"/>
        <end position="76"/>
    </location>
</feature>
<dbReference type="Pfam" id="PF00270">
    <property type="entry name" value="DEAD"/>
    <property type="match status" value="2"/>
</dbReference>
<feature type="region of interest" description="Disordered" evidence="6">
    <location>
        <begin position="312"/>
        <end position="336"/>
    </location>
</feature>
<protein>
    <recommendedName>
        <fullName evidence="4">ATP-dependent RNA helicase</fullName>
        <ecNumber evidence="4">3.6.4.13</ecNumber>
    </recommendedName>
</protein>
<dbReference type="Gene3D" id="3.40.50.300">
    <property type="entry name" value="P-loop containing nucleotide triphosphate hydrolases"/>
    <property type="match status" value="1"/>
</dbReference>
<keyword evidence="2 4" id="KW-0378">Hydrolase</keyword>
<dbReference type="GO" id="GO:0003723">
    <property type="term" value="F:RNA binding"/>
    <property type="evidence" value="ECO:0007669"/>
    <property type="project" value="UniProtKB-UniRule"/>
</dbReference>
<keyword evidence="10" id="KW-1185">Reference proteome</keyword>
<dbReference type="AlphaFoldDB" id="A0A167NAE7"/>
<accession>A0A167NAE7</accession>
<keyword evidence="4" id="KW-0694">RNA-binding</keyword>
<reference evidence="9 10" key="1">
    <citation type="journal article" date="2016" name="Genome Biol. Evol.">
        <title>Divergent and convergent evolution of fungal pathogenicity.</title>
        <authorList>
            <person name="Shang Y."/>
            <person name="Xiao G."/>
            <person name="Zheng P."/>
            <person name="Cen K."/>
            <person name="Zhan S."/>
            <person name="Wang C."/>
        </authorList>
    </citation>
    <scope>NUCLEOTIDE SEQUENCE [LARGE SCALE GENOMIC DNA]</scope>
    <source>
        <strain evidence="9 10">RCEF 264</strain>
    </source>
</reference>
<feature type="domain" description="Helicase ATP-binding" evidence="7">
    <location>
        <begin position="273"/>
        <end position="543"/>
    </location>
</feature>
<dbReference type="PROSITE" id="PS51192">
    <property type="entry name" value="HELICASE_ATP_BIND_1"/>
    <property type="match status" value="1"/>
</dbReference>
<dbReference type="EMBL" id="AZHD01000020">
    <property type="protein sequence ID" value="OAA55322.1"/>
    <property type="molecule type" value="Genomic_DNA"/>
</dbReference>
<keyword evidence="1 4" id="KW-0547">Nucleotide-binding</keyword>
<feature type="compositionally biased region" description="Low complexity" evidence="6">
    <location>
        <begin position="321"/>
        <end position="330"/>
    </location>
</feature>
<feature type="compositionally biased region" description="Basic residues" evidence="6">
    <location>
        <begin position="436"/>
        <end position="445"/>
    </location>
</feature>
<evidence type="ECO:0000256" key="2">
    <source>
        <dbReference type="ARBA" id="ARBA00022801"/>
    </source>
</evidence>
<keyword evidence="3 4" id="KW-0067">ATP-binding</keyword>
<dbReference type="STRING" id="1081102.A0A167NAE7"/>
<feature type="compositionally biased region" description="Acidic residues" evidence="6">
    <location>
        <begin position="410"/>
        <end position="431"/>
    </location>
</feature>
<comment type="similarity">
    <text evidence="4">Belongs to the DEAD box helicase family.</text>
</comment>
<evidence type="ECO:0000256" key="6">
    <source>
        <dbReference type="SAM" id="MobiDB-lite"/>
    </source>
</evidence>
<evidence type="ECO:0000313" key="9">
    <source>
        <dbReference type="EMBL" id="OAA55322.1"/>
    </source>
</evidence>
<feature type="region of interest" description="Disordered" evidence="6">
    <location>
        <begin position="17"/>
        <end position="118"/>
    </location>
</feature>
<dbReference type="PANTHER" id="PTHR24031">
    <property type="entry name" value="RNA HELICASE"/>
    <property type="match status" value="1"/>
</dbReference>
<feature type="domain" description="Helicase ATP-binding" evidence="8">
    <location>
        <begin position="251"/>
        <end position="541"/>
    </location>
</feature>
<dbReference type="InterPro" id="IPR014013">
    <property type="entry name" value="Helic_SF1/SF2_ATP-bd_DinG/Rad3"/>
</dbReference>
<evidence type="ECO:0000256" key="5">
    <source>
        <dbReference type="SAM" id="Coils"/>
    </source>
</evidence>
<dbReference type="EC" id="3.6.4.13" evidence="4"/>
<dbReference type="SUPFAM" id="SSF52540">
    <property type="entry name" value="P-loop containing nucleoside triphosphate hydrolases"/>
    <property type="match status" value="1"/>
</dbReference>
<keyword evidence="4 9" id="KW-0347">Helicase</keyword>
<comment type="domain">
    <text evidence="4">The Q motif is unique to and characteristic of the DEAD box family of RNA helicases and controls ATP binding and hydrolysis.</text>
</comment>
<dbReference type="InterPro" id="IPR014001">
    <property type="entry name" value="Helicase_ATP-bd"/>
</dbReference>
<evidence type="ECO:0000313" key="10">
    <source>
        <dbReference type="Proteomes" id="UP000076874"/>
    </source>
</evidence>
<comment type="function">
    <text evidence="4">RNA helicase.</text>
</comment>
<dbReference type="GO" id="GO:0016787">
    <property type="term" value="F:hydrolase activity"/>
    <property type="evidence" value="ECO:0007669"/>
    <property type="project" value="UniProtKB-KW"/>
</dbReference>
<evidence type="ECO:0000256" key="4">
    <source>
        <dbReference type="RuleBase" id="RU365068"/>
    </source>
</evidence>
<dbReference type="PROSITE" id="PS51193">
    <property type="entry name" value="HELICASE_ATP_BIND_2"/>
    <property type="match status" value="1"/>
</dbReference>
<sequence length="651" mass="69549">MDILKVLSRGTKQARVNFPTNTTLPSAGASVTPQLYHDSIAQSSRNAGRKRKRATSGLSDAGGGGRDGTDSEHDDAQSEASDLSELDFFGERTKTAEPTSARQAKKAKAREEKSKNKREWGDAVVLLDEDECRRILRSHRLKFTLLTDKKAAAAAAAAAAAEAEKKKKKAKKSKKDSRKSAKEAEAAAAAAAKVAKDDSKRQLYPQPLTAFAQLRHIYRLSPRLADNLERLLYRIPTEVQMGSLPLLLDPALALRKTTVPPLSGSVGTRVHADHDDDDGLDFMAVAPTGSGKTLSFLVPAINGILKRRAEAKEVAQDDQTNSSSNSSSSSRPKHDHVLDTIVVAPTRELAHQIANEGKKLAAGTGVRVVAMRKGMRVPVASADGKEEEEEEEEEEAEESDNGTDEHSTDEKDEEDAASDGEDAEESDSGEDDGGKTRGKLPTKTKKKAAAAATVTHADVLVTTPLLLLNMLTRRRSANKTLPTVRTLVLDEADVLLDPLFIDQTLGLWAACTHPRLHASFWSATMASNVEALVAEQLFSGAAPAGPCGCAADPPPAPAERGKLLAMRQLLHPATSTSVVGAGAGSGGTNTGTGTGTGTGTETGSLRPPFLSAWERRREHNLREAIASSKQRKKQQQQNGKAAEDEEWGGLE</sequence>
<dbReference type="InterPro" id="IPR011545">
    <property type="entry name" value="DEAD/DEAH_box_helicase_dom"/>
</dbReference>